<evidence type="ECO:0000256" key="11">
    <source>
        <dbReference type="ARBA" id="ARBA00023136"/>
    </source>
</evidence>
<dbReference type="Gene3D" id="3.30.565.10">
    <property type="entry name" value="Histidine kinase-like ATPase, C-terminal domain"/>
    <property type="match status" value="1"/>
</dbReference>
<evidence type="ECO:0000256" key="5">
    <source>
        <dbReference type="ARBA" id="ARBA00022553"/>
    </source>
</evidence>
<evidence type="ECO:0000313" key="17">
    <source>
        <dbReference type="Proteomes" id="UP000006620"/>
    </source>
</evidence>
<evidence type="ECO:0000256" key="2">
    <source>
        <dbReference type="ARBA" id="ARBA00004651"/>
    </source>
</evidence>
<evidence type="ECO:0000256" key="7">
    <source>
        <dbReference type="ARBA" id="ARBA00022741"/>
    </source>
</evidence>
<evidence type="ECO:0000259" key="14">
    <source>
        <dbReference type="PROSITE" id="PS50109"/>
    </source>
</evidence>
<protein>
    <recommendedName>
        <fullName evidence="3">histidine kinase</fullName>
        <ecNumber evidence="3">2.7.13.3</ecNumber>
    </recommendedName>
</protein>
<dbReference type="RefSeq" id="WP_013917273.1">
    <property type="nucleotide sequence ID" value="NC_015690.1"/>
</dbReference>
<dbReference type="SMART" id="SM00387">
    <property type="entry name" value="HATPase_c"/>
    <property type="match status" value="1"/>
</dbReference>
<dbReference type="PANTHER" id="PTHR43547:SF2">
    <property type="entry name" value="HYBRID SIGNAL TRANSDUCTION HISTIDINE KINASE C"/>
    <property type="match status" value="1"/>
</dbReference>
<dbReference type="InterPro" id="IPR036097">
    <property type="entry name" value="HisK_dim/P_sf"/>
</dbReference>
<accession>F8FDE6</accession>
<dbReference type="EMBL" id="CP002869">
    <property type="protein sequence ID" value="AEI42116.1"/>
    <property type="molecule type" value="Genomic_DNA"/>
</dbReference>
<comment type="catalytic activity">
    <reaction evidence="1">
        <text>ATP + protein L-histidine = ADP + protein N-phospho-L-histidine.</text>
        <dbReference type="EC" id="2.7.13.3"/>
    </reaction>
</comment>
<keyword evidence="10" id="KW-0902">Two-component regulatory system</keyword>
<feature type="compositionally biased region" description="Polar residues" evidence="12">
    <location>
        <begin position="364"/>
        <end position="375"/>
    </location>
</feature>
<evidence type="ECO:0000256" key="13">
    <source>
        <dbReference type="SAM" id="Phobius"/>
    </source>
</evidence>
<dbReference type="GO" id="GO:0005886">
    <property type="term" value="C:plasma membrane"/>
    <property type="evidence" value="ECO:0007669"/>
    <property type="project" value="UniProtKB-SubCell"/>
</dbReference>
<sequence>MNRLHTRFALLIVSIAAGILLISTVSIMLGTHYHLSMYQGQTQGMNHDLPQLDYHLEQALLQSILWTFAGSVILSILIAVYTARRLSAPLVDMKRVAEQMTYGQLDVRARVRGRDELAELGASLNKLAEQLSIQNGLRKTMTEDIAHELRTPLTTLKSHMRAFEDGVWEPTPERIHSCYEEIERLTRLVAELEELTYMESPEFRMECRDENLHYLLANGVELVSAAYLEKKVELSLSCPADLELEADRGRITQILVNLLSNALAFTPPGGAVRVHAEESFVHGKPSIHLRVEDTGTGIPEEDLPYIFERLYRGEKSRSRRTGGSGLGLTIVKRLVAAHGGQVWAENGQGAVFHIRLPRKKETSQEPSRSTQDLQK</sequence>
<keyword evidence="5" id="KW-0597">Phosphoprotein</keyword>
<reference evidence="17" key="1">
    <citation type="submission" date="2011-06" db="EMBL/GenBank/DDBJ databases">
        <title>Complete genome sequence of Paenibacillus mucilaginosus KNP414.</title>
        <authorList>
            <person name="Wang J."/>
            <person name="Hu S."/>
            <person name="Hu X."/>
            <person name="Zhang B."/>
            <person name="Dong D."/>
            <person name="Zhang S."/>
            <person name="Zhao K."/>
            <person name="Wu D."/>
        </authorList>
    </citation>
    <scope>NUCLEOTIDE SEQUENCE [LARGE SCALE GENOMIC DNA]</scope>
    <source>
        <strain evidence="17">KNP414</strain>
    </source>
</reference>
<dbReference type="PRINTS" id="PR00344">
    <property type="entry name" value="BCTRLSENSOR"/>
</dbReference>
<dbReference type="PATRIC" id="fig|1036673.3.peg.3277"/>
<dbReference type="Gene3D" id="1.10.287.130">
    <property type="match status" value="1"/>
</dbReference>
<dbReference type="SMART" id="SM00388">
    <property type="entry name" value="HisKA"/>
    <property type="match status" value="1"/>
</dbReference>
<dbReference type="EC" id="2.7.13.3" evidence="3"/>
<dbReference type="CDD" id="cd06225">
    <property type="entry name" value="HAMP"/>
    <property type="match status" value="1"/>
</dbReference>
<dbReference type="InterPro" id="IPR004358">
    <property type="entry name" value="Sig_transdc_His_kin-like_C"/>
</dbReference>
<dbReference type="PROSITE" id="PS50109">
    <property type="entry name" value="HIS_KIN"/>
    <property type="match status" value="1"/>
</dbReference>
<evidence type="ECO:0000256" key="1">
    <source>
        <dbReference type="ARBA" id="ARBA00000085"/>
    </source>
</evidence>
<dbReference type="PANTHER" id="PTHR43547">
    <property type="entry name" value="TWO-COMPONENT HISTIDINE KINASE"/>
    <property type="match status" value="1"/>
</dbReference>
<dbReference type="CDD" id="cd00075">
    <property type="entry name" value="HATPase"/>
    <property type="match status" value="1"/>
</dbReference>
<keyword evidence="6" id="KW-0808">Transferase</keyword>
<dbReference type="Pfam" id="PF00672">
    <property type="entry name" value="HAMP"/>
    <property type="match status" value="1"/>
</dbReference>
<dbReference type="SMART" id="SM00304">
    <property type="entry name" value="HAMP"/>
    <property type="match status" value="1"/>
</dbReference>
<dbReference type="Gene3D" id="6.10.340.10">
    <property type="match status" value="1"/>
</dbReference>
<dbReference type="CDD" id="cd00082">
    <property type="entry name" value="HisKA"/>
    <property type="match status" value="1"/>
</dbReference>
<reference evidence="16 17" key="2">
    <citation type="journal article" date="2013" name="Genome Announc.">
        <title>Genome Sequence of Growth-Improving Paenibacillus mucilaginosus Strain KNP414.</title>
        <authorList>
            <person name="Lu J.J."/>
            <person name="Wang J.F."/>
            <person name="Hu X.F."/>
        </authorList>
    </citation>
    <scope>NUCLEOTIDE SEQUENCE [LARGE SCALE GENOMIC DNA]</scope>
    <source>
        <strain evidence="16 17">KNP414</strain>
    </source>
</reference>
<dbReference type="Pfam" id="PF02518">
    <property type="entry name" value="HATPase_c"/>
    <property type="match status" value="1"/>
</dbReference>
<keyword evidence="13" id="KW-0812">Transmembrane</keyword>
<dbReference type="HOGENOM" id="CLU_000445_89_3_9"/>
<keyword evidence="7" id="KW-0547">Nucleotide-binding</keyword>
<dbReference type="InterPro" id="IPR003661">
    <property type="entry name" value="HisK_dim/P_dom"/>
</dbReference>
<dbReference type="InterPro" id="IPR005467">
    <property type="entry name" value="His_kinase_dom"/>
</dbReference>
<dbReference type="SUPFAM" id="SSF47384">
    <property type="entry name" value="Homodimeric domain of signal transducing histidine kinase"/>
    <property type="match status" value="1"/>
</dbReference>
<keyword evidence="8 16" id="KW-0418">Kinase</keyword>
<keyword evidence="11 13" id="KW-0472">Membrane</keyword>
<feature type="region of interest" description="Disordered" evidence="12">
    <location>
        <begin position="356"/>
        <end position="375"/>
    </location>
</feature>
<evidence type="ECO:0000256" key="8">
    <source>
        <dbReference type="ARBA" id="ARBA00022777"/>
    </source>
</evidence>
<dbReference type="Proteomes" id="UP000006620">
    <property type="component" value="Chromosome"/>
</dbReference>
<evidence type="ECO:0000256" key="12">
    <source>
        <dbReference type="SAM" id="MobiDB-lite"/>
    </source>
</evidence>
<dbReference type="GO" id="GO:0000155">
    <property type="term" value="F:phosphorelay sensor kinase activity"/>
    <property type="evidence" value="ECO:0007669"/>
    <property type="project" value="InterPro"/>
</dbReference>
<dbReference type="PROSITE" id="PS50885">
    <property type="entry name" value="HAMP"/>
    <property type="match status" value="1"/>
</dbReference>
<dbReference type="SUPFAM" id="SSF158472">
    <property type="entry name" value="HAMP domain-like"/>
    <property type="match status" value="1"/>
</dbReference>
<evidence type="ECO:0000256" key="3">
    <source>
        <dbReference type="ARBA" id="ARBA00012438"/>
    </source>
</evidence>
<comment type="subcellular location">
    <subcellularLocation>
        <location evidence="2">Cell membrane</location>
        <topology evidence="2">Multi-pass membrane protein</topology>
    </subcellularLocation>
</comment>
<dbReference type="KEGG" id="pms:KNP414_03572"/>
<evidence type="ECO:0000256" key="4">
    <source>
        <dbReference type="ARBA" id="ARBA00022475"/>
    </source>
</evidence>
<dbReference type="InterPro" id="IPR003660">
    <property type="entry name" value="HAMP_dom"/>
</dbReference>
<feature type="domain" description="Histidine kinase" evidence="14">
    <location>
        <begin position="144"/>
        <end position="360"/>
    </location>
</feature>
<organism evidence="16 17">
    <name type="scientific">Paenibacillus mucilaginosus (strain KNP414)</name>
    <dbReference type="NCBI Taxonomy" id="1036673"/>
    <lineage>
        <taxon>Bacteria</taxon>
        <taxon>Bacillati</taxon>
        <taxon>Bacillota</taxon>
        <taxon>Bacilli</taxon>
        <taxon>Bacillales</taxon>
        <taxon>Paenibacillaceae</taxon>
        <taxon>Paenibacillus</taxon>
    </lineage>
</organism>
<proteinExistence type="predicted"/>
<evidence type="ECO:0000313" key="16">
    <source>
        <dbReference type="EMBL" id="AEI42116.1"/>
    </source>
</evidence>
<dbReference type="AlphaFoldDB" id="F8FDE6"/>
<dbReference type="InterPro" id="IPR003594">
    <property type="entry name" value="HATPase_dom"/>
</dbReference>
<gene>
    <name evidence="16" type="ordered locus">KNP414_03572</name>
</gene>
<feature type="transmembrane region" description="Helical" evidence="13">
    <location>
        <begin position="7"/>
        <end position="29"/>
    </location>
</feature>
<evidence type="ECO:0000259" key="15">
    <source>
        <dbReference type="PROSITE" id="PS50885"/>
    </source>
</evidence>
<name>F8FDE6_PAEMK</name>
<evidence type="ECO:0000256" key="9">
    <source>
        <dbReference type="ARBA" id="ARBA00022840"/>
    </source>
</evidence>
<evidence type="ECO:0000256" key="10">
    <source>
        <dbReference type="ARBA" id="ARBA00023012"/>
    </source>
</evidence>
<evidence type="ECO:0000256" key="6">
    <source>
        <dbReference type="ARBA" id="ARBA00022679"/>
    </source>
</evidence>
<keyword evidence="13" id="KW-1133">Transmembrane helix</keyword>
<keyword evidence="4" id="KW-1003">Cell membrane</keyword>
<dbReference type="InterPro" id="IPR036890">
    <property type="entry name" value="HATPase_C_sf"/>
</dbReference>
<feature type="domain" description="HAMP" evidence="15">
    <location>
        <begin position="84"/>
        <end position="136"/>
    </location>
</feature>
<dbReference type="GO" id="GO:0005524">
    <property type="term" value="F:ATP binding"/>
    <property type="evidence" value="ECO:0007669"/>
    <property type="project" value="UniProtKB-KW"/>
</dbReference>
<dbReference type="Pfam" id="PF00512">
    <property type="entry name" value="HisKA"/>
    <property type="match status" value="1"/>
</dbReference>
<keyword evidence="9" id="KW-0067">ATP-binding</keyword>
<dbReference type="FunFam" id="3.30.565.10:FF:000006">
    <property type="entry name" value="Sensor histidine kinase WalK"/>
    <property type="match status" value="1"/>
</dbReference>
<dbReference type="SUPFAM" id="SSF55874">
    <property type="entry name" value="ATPase domain of HSP90 chaperone/DNA topoisomerase II/histidine kinase"/>
    <property type="match status" value="1"/>
</dbReference>
<feature type="transmembrane region" description="Helical" evidence="13">
    <location>
        <begin position="64"/>
        <end position="83"/>
    </location>
</feature>